<feature type="compositionally biased region" description="Basic and acidic residues" evidence="1">
    <location>
        <begin position="67"/>
        <end position="77"/>
    </location>
</feature>
<dbReference type="EMBL" id="JAYDYQ010001087">
    <property type="protein sequence ID" value="KAK4492522.1"/>
    <property type="molecule type" value="Genomic_DNA"/>
</dbReference>
<reference evidence="4 5" key="1">
    <citation type="journal article" date="2023" name="bioRxiv">
        <title>Genome report: Whole genome sequence and annotation of Penstemon davidsonii.</title>
        <authorList>
            <person name="Ostevik K.L."/>
            <person name="Alabady M."/>
            <person name="Zhang M."/>
            <person name="Rausher M.D."/>
        </authorList>
    </citation>
    <scope>NUCLEOTIDE SEQUENCE [LARGE SCALE GENOMIC DNA]</scope>
    <source>
        <strain evidence="4">DNT005</strain>
        <tissue evidence="4">Whole leaf</tissue>
    </source>
</reference>
<protein>
    <recommendedName>
        <fullName evidence="3">Cupin type-1 domain-containing protein</fullName>
    </recommendedName>
</protein>
<dbReference type="Gene3D" id="2.60.120.10">
    <property type="entry name" value="Jelly Rolls"/>
    <property type="match status" value="2"/>
</dbReference>
<dbReference type="InterPro" id="IPR006045">
    <property type="entry name" value="Cupin_1"/>
</dbReference>
<organism evidence="4 5">
    <name type="scientific">Penstemon davidsonii</name>
    <dbReference type="NCBI Taxonomy" id="160366"/>
    <lineage>
        <taxon>Eukaryota</taxon>
        <taxon>Viridiplantae</taxon>
        <taxon>Streptophyta</taxon>
        <taxon>Embryophyta</taxon>
        <taxon>Tracheophyta</taxon>
        <taxon>Spermatophyta</taxon>
        <taxon>Magnoliopsida</taxon>
        <taxon>eudicotyledons</taxon>
        <taxon>Gunneridae</taxon>
        <taxon>Pentapetalae</taxon>
        <taxon>asterids</taxon>
        <taxon>lamiids</taxon>
        <taxon>Lamiales</taxon>
        <taxon>Plantaginaceae</taxon>
        <taxon>Cheloneae</taxon>
        <taxon>Penstemon</taxon>
    </lineage>
</organism>
<dbReference type="InterPro" id="IPR011051">
    <property type="entry name" value="RmlC_Cupin_sf"/>
</dbReference>
<evidence type="ECO:0000256" key="1">
    <source>
        <dbReference type="SAM" id="MobiDB-lite"/>
    </source>
</evidence>
<feature type="domain" description="Cupin type-1" evidence="3">
    <location>
        <begin position="142"/>
        <end position="294"/>
    </location>
</feature>
<evidence type="ECO:0000313" key="5">
    <source>
        <dbReference type="Proteomes" id="UP001291926"/>
    </source>
</evidence>
<dbReference type="CDD" id="cd02244">
    <property type="entry name" value="cupin_7S_vicilin-like_N"/>
    <property type="match status" value="1"/>
</dbReference>
<feature type="region of interest" description="Disordered" evidence="1">
    <location>
        <begin position="62"/>
        <end position="83"/>
    </location>
</feature>
<keyword evidence="2" id="KW-0732">Signal</keyword>
<dbReference type="SUPFAM" id="SSF51182">
    <property type="entry name" value="RmlC-like cupins"/>
    <property type="match status" value="2"/>
</dbReference>
<feature type="region of interest" description="Disordered" evidence="1">
    <location>
        <begin position="408"/>
        <end position="430"/>
    </location>
</feature>
<feature type="chain" id="PRO_5046026191" description="Cupin type-1 domain-containing protein" evidence="2">
    <location>
        <begin position="25"/>
        <end position="530"/>
    </location>
</feature>
<feature type="domain" description="Cupin type-1" evidence="3">
    <location>
        <begin position="335"/>
        <end position="503"/>
    </location>
</feature>
<feature type="signal peptide" evidence="2">
    <location>
        <begin position="1"/>
        <end position="24"/>
    </location>
</feature>
<name>A0ABR0DTH1_9LAMI</name>
<sequence length="530" mass="60722">MKTKASTCLILFALLIAYATISLATKDPELKQCKDKCQTQTHFSQEERDKCAQRCEEYHKEKQRRQHGGEDLQHDDNFNVNPMIMDPQKEYEQCRVQCTRQPEGGRYSQEQCQSDCKEQLKQRQGQETEQERNNPYVFEDRHFITGFQTQHGRVRFLPKFTERSELFRGIENFRVSVLEADPQTFIVPSHWDADALFFVANGRGTISLVWQEKRESFNIKQGDIMRIKAGTTSYLVNRDNKERLVLDKIVRPVNTPGQFEAFFGGGGNNPESFFNAFSDEILEAAFDTKRDRLQRLFGQQKQGVIIKASEEQIRALSRHEEGGIWPFGGESKGTFNLYKQRSTQSNQYGQLYEVDSSQFRQLRDLDIAVSLANITQGGMIAPQYNSKSTKISIVVDGEGYFEMACPHVSQSSQGSQTGRETKGTGPSYQKISSRLRRGTVVVVPAGHPFVAVASDNQNLQLLCFELNAFNNEKFQLAGKRNVISQLEREAKELAFGMPAREVDEVFGRQQDEFFFKGPRRQQQHRGFSDE</sequence>
<accession>A0ABR0DTH1</accession>
<dbReference type="CDD" id="cd02245">
    <property type="entry name" value="cupin_7S_vicilin-like_C"/>
    <property type="match status" value="1"/>
</dbReference>
<keyword evidence="5" id="KW-1185">Reference proteome</keyword>
<dbReference type="Gene3D" id="6.10.250.890">
    <property type="match status" value="1"/>
</dbReference>
<dbReference type="InterPro" id="IPR014710">
    <property type="entry name" value="RmlC-like_jellyroll"/>
</dbReference>
<proteinExistence type="predicted"/>
<dbReference type="Pfam" id="PF00190">
    <property type="entry name" value="Cupin_1"/>
    <property type="match status" value="1"/>
</dbReference>
<dbReference type="PANTHER" id="PTHR31189:SF13">
    <property type="entry name" value="CUPINCIN"/>
    <property type="match status" value="1"/>
</dbReference>
<evidence type="ECO:0000256" key="2">
    <source>
        <dbReference type="SAM" id="SignalP"/>
    </source>
</evidence>
<dbReference type="PANTHER" id="PTHR31189">
    <property type="entry name" value="OS03G0336100 PROTEIN-RELATED"/>
    <property type="match status" value="1"/>
</dbReference>
<evidence type="ECO:0000313" key="4">
    <source>
        <dbReference type="EMBL" id="KAK4492522.1"/>
    </source>
</evidence>
<dbReference type="InterPro" id="IPR050253">
    <property type="entry name" value="Seed_Storage-Functional"/>
</dbReference>
<dbReference type="Proteomes" id="UP001291926">
    <property type="component" value="Unassembled WGS sequence"/>
</dbReference>
<dbReference type="SMART" id="SM00835">
    <property type="entry name" value="Cupin_1"/>
    <property type="match status" value="2"/>
</dbReference>
<evidence type="ECO:0000259" key="3">
    <source>
        <dbReference type="SMART" id="SM00835"/>
    </source>
</evidence>
<gene>
    <name evidence="4" type="ORF">RD792_003333</name>
</gene>
<comment type="caution">
    <text evidence="4">The sequence shown here is derived from an EMBL/GenBank/DDBJ whole genome shotgun (WGS) entry which is preliminary data.</text>
</comment>